<evidence type="ECO:0000313" key="7">
    <source>
        <dbReference type="Proteomes" id="UP000749559"/>
    </source>
</evidence>
<dbReference type="AlphaFoldDB" id="A0A8J1UQN8"/>
<dbReference type="GO" id="GO:0016020">
    <property type="term" value="C:membrane"/>
    <property type="evidence" value="ECO:0007669"/>
    <property type="project" value="UniProtKB-SubCell"/>
</dbReference>
<dbReference type="Pfam" id="PF00001">
    <property type="entry name" value="7tm_1"/>
    <property type="match status" value="1"/>
</dbReference>
<dbReference type="Proteomes" id="UP000749559">
    <property type="component" value="Unassembled WGS sequence"/>
</dbReference>
<proteinExistence type="inferred from homology"/>
<gene>
    <name evidence="6" type="ORF">OFUS_LOCUS18449</name>
</gene>
<evidence type="ECO:0000256" key="5">
    <source>
        <dbReference type="RuleBase" id="RU000688"/>
    </source>
</evidence>
<evidence type="ECO:0000256" key="3">
    <source>
        <dbReference type="ARBA" id="ARBA00022989"/>
    </source>
</evidence>
<dbReference type="PANTHER" id="PTHR46641:SF2">
    <property type="entry name" value="FMRFAMIDE RECEPTOR"/>
    <property type="match status" value="1"/>
</dbReference>
<dbReference type="PRINTS" id="PR00237">
    <property type="entry name" value="GPCRRHODOPSN"/>
</dbReference>
<organism evidence="6 7">
    <name type="scientific">Owenia fusiformis</name>
    <name type="common">Polychaete worm</name>
    <dbReference type="NCBI Taxonomy" id="6347"/>
    <lineage>
        <taxon>Eukaryota</taxon>
        <taxon>Metazoa</taxon>
        <taxon>Spiralia</taxon>
        <taxon>Lophotrochozoa</taxon>
        <taxon>Annelida</taxon>
        <taxon>Polychaeta</taxon>
        <taxon>Sedentaria</taxon>
        <taxon>Canalipalpata</taxon>
        <taxon>Sabellida</taxon>
        <taxon>Oweniida</taxon>
        <taxon>Oweniidae</taxon>
        <taxon>Owenia</taxon>
    </lineage>
</organism>
<reference evidence="6" key="1">
    <citation type="submission" date="2022-03" db="EMBL/GenBank/DDBJ databases">
        <authorList>
            <person name="Martin C."/>
        </authorList>
    </citation>
    <scope>NUCLEOTIDE SEQUENCE</scope>
</reference>
<protein>
    <submittedName>
        <fullName evidence="6">Uncharacterized protein</fullName>
    </submittedName>
</protein>
<dbReference type="PROSITE" id="PS00237">
    <property type="entry name" value="G_PROTEIN_RECEP_F1_1"/>
    <property type="match status" value="1"/>
</dbReference>
<dbReference type="InterPro" id="IPR017452">
    <property type="entry name" value="GPCR_Rhodpsn_7TM"/>
</dbReference>
<keyword evidence="2 5" id="KW-0812">Transmembrane</keyword>
<dbReference type="GO" id="GO:0004930">
    <property type="term" value="F:G protein-coupled receptor activity"/>
    <property type="evidence" value="ECO:0007669"/>
    <property type="project" value="UniProtKB-KW"/>
</dbReference>
<dbReference type="EMBL" id="CAIIXF020000009">
    <property type="protein sequence ID" value="CAH1793623.1"/>
    <property type="molecule type" value="Genomic_DNA"/>
</dbReference>
<sequence>MCWSRGMLSGTLLLLLVSGWVLTAPGVTIFQLNITDSEMSNLSGATLERDDQNVTMPSTYISDDTTNAGVNITTQGQNNVSFVTHMYNITENANASGNATTHAPIKKIPYYCLPPHSDADGDPFHLAHFRIACYIVGAVLAVIGILGNTLSFVVLYKDPAKGTSMFYLKALAIVDWLACATFIVFNFPFFLYNHTHLLDKSIDASHHIVLIQPISQYLFVIFTTLSSWVLVAISVDRYIAVCHPFKAPTLSTLGRARITLVVVSILSFAIHIPKFLEYETKDWGPFGGHPCTHEEFYTLALTNLRNDKAYMIGYRVFIYSICQPVAPVIILLVLNVLLVRALNKAAKMRASMSGDEATSAKADTNVSVTLISVAVIFLICMIPSFMNSIILVIKTFEKDMINFYVYVKISEFKVITRIGNSAVNFFIYCVARAGFRKHLVEMLCGKKQKDGSIMTSAATGATMMSKTRSTEMSKM</sequence>
<dbReference type="SUPFAM" id="SSF81321">
    <property type="entry name" value="Family A G protein-coupled receptor-like"/>
    <property type="match status" value="1"/>
</dbReference>
<accession>A0A8J1UQN8</accession>
<dbReference type="PROSITE" id="PS50262">
    <property type="entry name" value="G_PROTEIN_RECEP_F1_2"/>
    <property type="match status" value="1"/>
</dbReference>
<name>A0A8J1UQN8_OWEFU</name>
<keyword evidence="5" id="KW-0297">G-protein coupled receptor</keyword>
<comment type="caution">
    <text evidence="6">The sequence shown here is derived from an EMBL/GenBank/DDBJ whole genome shotgun (WGS) entry which is preliminary data.</text>
</comment>
<dbReference type="InterPro" id="IPR052954">
    <property type="entry name" value="GPCR-Ligand_Int"/>
</dbReference>
<dbReference type="Gene3D" id="1.20.1070.10">
    <property type="entry name" value="Rhodopsin 7-helix transmembrane proteins"/>
    <property type="match status" value="1"/>
</dbReference>
<evidence type="ECO:0000256" key="2">
    <source>
        <dbReference type="ARBA" id="ARBA00022692"/>
    </source>
</evidence>
<comment type="subcellular location">
    <subcellularLocation>
        <location evidence="1">Membrane</location>
    </subcellularLocation>
</comment>
<keyword evidence="3" id="KW-1133">Transmembrane helix</keyword>
<evidence type="ECO:0000313" key="6">
    <source>
        <dbReference type="EMBL" id="CAH1793623.1"/>
    </source>
</evidence>
<evidence type="ECO:0000256" key="4">
    <source>
        <dbReference type="ARBA" id="ARBA00023136"/>
    </source>
</evidence>
<dbReference type="OrthoDB" id="10044919at2759"/>
<comment type="similarity">
    <text evidence="5">Belongs to the G-protein coupled receptor 1 family.</text>
</comment>
<keyword evidence="7" id="KW-1185">Reference proteome</keyword>
<dbReference type="InterPro" id="IPR000276">
    <property type="entry name" value="GPCR_Rhodpsn"/>
</dbReference>
<keyword evidence="5" id="KW-0807">Transducer</keyword>
<dbReference type="PANTHER" id="PTHR46641">
    <property type="entry name" value="FMRFAMIDE RECEPTOR-RELATED"/>
    <property type="match status" value="1"/>
</dbReference>
<evidence type="ECO:0000256" key="1">
    <source>
        <dbReference type="ARBA" id="ARBA00004370"/>
    </source>
</evidence>
<dbReference type="CDD" id="cd14978">
    <property type="entry name" value="7tmA_FMRFamide_R-like"/>
    <property type="match status" value="1"/>
</dbReference>
<keyword evidence="5" id="KW-0675">Receptor</keyword>
<keyword evidence="4" id="KW-0472">Membrane</keyword>